<evidence type="ECO:0000313" key="2">
    <source>
        <dbReference type="Proteomes" id="UP001501666"/>
    </source>
</evidence>
<proteinExistence type="predicted"/>
<protein>
    <submittedName>
        <fullName evidence="1">Uncharacterized protein</fullName>
    </submittedName>
</protein>
<keyword evidence="2" id="KW-1185">Reference proteome</keyword>
<gene>
    <name evidence="1" type="ORF">GCM10010412_100190</name>
</gene>
<dbReference type="EMBL" id="BAAATE010000077">
    <property type="protein sequence ID" value="GAA2702189.1"/>
    <property type="molecule type" value="Genomic_DNA"/>
</dbReference>
<organism evidence="1 2">
    <name type="scientific">Nonomuraea recticatena</name>
    <dbReference type="NCBI Taxonomy" id="46178"/>
    <lineage>
        <taxon>Bacteria</taxon>
        <taxon>Bacillati</taxon>
        <taxon>Actinomycetota</taxon>
        <taxon>Actinomycetes</taxon>
        <taxon>Streptosporangiales</taxon>
        <taxon>Streptosporangiaceae</taxon>
        <taxon>Nonomuraea</taxon>
    </lineage>
</organism>
<dbReference type="RefSeq" id="WP_346158195.1">
    <property type="nucleotide sequence ID" value="NZ_BAAATE010000077.1"/>
</dbReference>
<evidence type="ECO:0000313" key="1">
    <source>
        <dbReference type="EMBL" id="GAA2702189.1"/>
    </source>
</evidence>
<reference evidence="2" key="1">
    <citation type="journal article" date="2019" name="Int. J. Syst. Evol. Microbiol.">
        <title>The Global Catalogue of Microorganisms (GCM) 10K type strain sequencing project: providing services to taxonomists for standard genome sequencing and annotation.</title>
        <authorList>
            <consortium name="The Broad Institute Genomics Platform"/>
            <consortium name="The Broad Institute Genome Sequencing Center for Infectious Disease"/>
            <person name="Wu L."/>
            <person name="Ma J."/>
        </authorList>
    </citation>
    <scope>NUCLEOTIDE SEQUENCE [LARGE SCALE GENOMIC DNA]</scope>
    <source>
        <strain evidence="2">JCM 6835</strain>
    </source>
</reference>
<name>A0ABP6FWA6_9ACTN</name>
<comment type="caution">
    <text evidence="1">The sequence shown here is derived from an EMBL/GenBank/DDBJ whole genome shotgun (WGS) entry which is preliminary data.</text>
</comment>
<sequence>MRSIAASTGASSSIGSAPGLGHLKLADVREHHLHELYEAMGQINALPKGAKPSEMLRRLLAARATAEWRQDAACTPRGRCRHRVSTWCTGCVVGAVVRLQDAEDRA</sequence>
<accession>A0ABP6FWA6</accession>
<dbReference type="Proteomes" id="UP001501666">
    <property type="component" value="Unassembled WGS sequence"/>
</dbReference>